<keyword evidence="8" id="KW-1185">Reference proteome</keyword>
<feature type="compositionally biased region" description="Polar residues" evidence="5">
    <location>
        <begin position="25"/>
        <end position="40"/>
    </location>
</feature>
<evidence type="ECO:0000313" key="8">
    <source>
        <dbReference type="Proteomes" id="UP000193467"/>
    </source>
</evidence>
<dbReference type="Gene3D" id="3.30.70.580">
    <property type="entry name" value="Pseudouridine synthase I, catalytic domain, N-terminal subdomain"/>
    <property type="match status" value="1"/>
</dbReference>
<dbReference type="GO" id="GO:0003723">
    <property type="term" value="F:RNA binding"/>
    <property type="evidence" value="ECO:0007669"/>
    <property type="project" value="InterPro"/>
</dbReference>
<accession>A0A1Y2ESJ0</accession>
<dbReference type="InterPro" id="IPR020103">
    <property type="entry name" value="PsdUridine_synth_cat_dom_sf"/>
</dbReference>
<comment type="similarity">
    <text evidence="1">Belongs to the tRNA pseudouridine synthase TruA family.</text>
</comment>
<dbReference type="Gene3D" id="3.30.70.660">
    <property type="entry name" value="Pseudouridine synthase I, catalytic domain, C-terminal subdomain"/>
    <property type="match status" value="1"/>
</dbReference>
<dbReference type="AlphaFoldDB" id="A0A1Y2ESJ0"/>
<feature type="domain" description="Pseudouridine synthase I TruA alpha/beta" evidence="6">
    <location>
        <begin position="296"/>
        <end position="393"/>
    </location>
</feature>
<sequence>MSTTSERDTIVQQIAQLQARLQQLDTTSTAPVASTSQLPPKSNPPGTGKRAKRNGLLGPLPPALAAAPKRHIALLFSYEGWAHSGLAYQPPDAPTPLPTVEGELLLALEKARLIEPMIESDGFGCGFERCGRTDAGVSSSAQVINLWVRSDLADPMKTGGKDVAEELEGPRSLSRSKSSSSLSSMSSGTSEKGRRTAGVVELPYITLLNRHLPPSIRILAWSPVSATFSSRFSCIWRHYKYFFSTSPGQPFLNSKFDFGSAYRPGAKEGEQLEWQKRLAAIDWKGLELDIDLMRDAVRRIVGEHDYRNFCKVDPPKQLNTHRRTVVSASIDQVEGEEPDMFVLNLRGGAFLYNQVRHIVAILFLVGARLEPPSIVDGLLWTSDRTEMTEEMFPLAPGEEREVMDRKPGYEMADDLPLILWQCGFNSTELDWRIDNAPHERDGLPIIDPSTVFDPNGRLKPALDPAETFRRCFLEMNQAWTEARLKSIVLKHHLASLAAHAPPPPTAAEQTAIAGPSPSMTFTPNGAGRSHKTGSYIPLFKRKRSELPETLNERWAKGRGARRMKRREENQEAADALRVVNLAKKAAAKLEAERLAALEAEKEQ</sequence>
<feature type="region of interest" description="Disordered" evidence="5">
    <location>
        <begin position="22"/>
        <end position="60"/>
    </location>
</feature>
<keyword evidence="4" id="KW-0175">Coiled coil</keyword>
<dbReference type="GO" id="GO:1990481">
    <property type="term" value="P:mRNA pseudouridine synthesis"/>
    <property type="evidence" value="ECO:0007669"/>
    <property type="project" value="TreeGrafter"/>
</dbReference>
<feature type="compositionally biased region" description="Low complexity" evidence="5">
    <location>
        <begin position="172"/>
        <end position="190"/>
    </location>
</feature>
<dbReference type="Proteomes" id="UP000193467">
    <property type="component" value="Unassembled WGS sequence"/>
</dbReference>
<evidence type="ECO:0000256" key="2">
    <source>
        <dbReference type="ARBA" id="ARBA00022694"/>
    </source>
</evidence>
<keyword evidence="3" id="KW-0413">Isomerase</keyword>
<dbReference type="InParanoid" id="A0A1Y2ESJ0"/>
<dbReference type="FunCoup" id="A0A1Y2ESJ0">
    <property type="interactions" value="478"/>
</dbReference>
<dbReference type="GO" id="GO:0005634">
    <property type="term" value="C:nucleus"/>
    <property type="evidence" value="ECO:0007669"/>
    <property type="project" value="TreeGrafter"/>
</dbReference>
<name>A0A1Y2ESJ0_9BASI</name>
<dbReference type="SUPFAM" id="SSF55120">
    <property type="entry name" value="Pseudouridine synthase"/>
    <property type="match status" value="1"/>
</dbReference>
<dbReference type="GO" id="GO:0031119">
    <property type="term" value="P:tRNA pseudouridine synthesis"/>
    <property type="evidence" value="ECO:0007669"/>
    <property type="project" value="TreeGrafter"/>
</dbReference>
<dbReference type="InterPro" id="IPR020095">
    <property type="entry name" value="PsdUridine_synth_TruA_C"/>
</dbReference>
<dbReference type="PANTHER" id="PTHR11142:SF5">
    <property type="entry name" value="TRNA PSEUDOURIDINE(38_39) SYNTHASE"/>
    <property type="match status" value="1"/>
</dbReference>
<dbReference type="GO" id="GO:0009982">
    <property type="term" value="F:pseudouridine synthase activity"/>
    <property type="evidence" value="ECO:0007669"/>
    <property type="project" value="InterPro"/>
</dbReference>
<evidence type="ECO:0000256" key="5">
    <source>
        <dbReference type="SAM" id="MobiDB-lite"/>
    </source>
</evidence>
<dbReference type="InterPro" id="IPR020094">
    <property type="entry name" value="TruA/RsuA/RluB/E/F_N"/>
</dbReference>
<proteinExistence type="inferred from homology"/>
<evidence type="ECO:0000256" key="1">
    <source>
        <dbReference type="ARBA" id="ARBA00009375"/>
    </source>
</evidence>
<comment type="caution">
    <text evidence="7">The sequence shown here is derived from an EMBL/GenBank/DDBJ whole genome shotgun (WGS) entry which is preliminary data.</text>
</comment>
<protein>
    <submittedName>
        <fullName evidence="7">Pseudouridine synthase</fullName>
    </submittedName>
</protein>
<reference evidence="7 8" key="1">
    <citation type="submission" date="2016-07" db="EMBL/GenBank/DDBJ databases">
        <title>Pervasive Adenine N6-methylation of Active Genes in Fungi.</title>
        <authorList>
            <consortium name="DOE Joint Genome Institute"/>
            <person name="Mondo S.J."/>
            <person name="Dannebaum R.O."/>
            <person name="Kuo R.C."/>
            <person name="Labutti K."/>
            <person name="Haridas S."/>
            <person name="Kuo A."/>
            <person name="Salamov A."/>
            <person name="Ahrendt S.R."/>
            <person name="Lipzen A."/>
            <person name="Sullivan W."/>
            <person name="Andreopoulos W.B."/>
            <person name="Clum A."/>
            <person name="Lindquist E."/>
            <person name="Daum C."/>
            <person name="Ramamoorthy G.K."/>
            <person name="Gryganskyi A."/>
            <person name="Culley D."/>
            <person name="Magnuson J.K."/>
            <person name="James T.Y."/>
            <person name="O'Malley M.A."/>
            <person name="Stajich J.E."/>
            <person name="Spatafora J.W."/>
            <person name="Visel A."/>
            <person name="Grigoriev I.V."/>
        </authorList>
    </citation>
    <scope>NUCLEOTIDE SEQUENCE [LARGE SCALE GENOMIC DNA]</scope>
    <source>
        <strain evidence="7 8">62-1032</strain>
    </source>
</reference>
<evidence type="ECO:0000313" key="7">
    <source>
        <dbReference type="EMBL" id="ORY74551.1"/>
    </source>
</evidence>
<dbReference type="PANTHER" id="PTHR11142">
    <property type="entry name" value="PSEUDOURIDYLATE SYNTHASE"/>
    <property type="match status" value="1"/>
</dbReference>
<feature type="coiled-coil region" evidence="4">
    <location>
        <begin position="572"/>
        <end position="602"/>
    </location>
</feature>
<dbReference type="EMBL" id="MCGR01000041">
    <property type="protein sequence ID" value="ORY74551.1"/>
    <property type="molecule type" value="Genomic_DNA"/>
</dbReference>
<dbReference type="InterPro" id="IPR020097">
    <property type="entry name" value="PsdUridine_synth_TruA_a/b_dom"/>
</dbReference>
<evidence type="ECO:0000256" key="3">
    <source>
        <dbReference type="ARBA" id="ARBA00023235"/>
    </source>
</evidence>
<evidence type="ECO:0000259" key="6">
    <source>
        <dbReference type="Pfam" id="PF01416"/>
    </source>
</evidence>
<feature type="region of interest" description="Disordered" evidence="5">
    <location>
        <begin position="157"/>
        <end position="194"/>
    </location>
</feature>
<dbReference type="STRING" id="106004.A0A1Y2ESJ0"/>
<organism evidence="7 8">
    <name type="scientific">Leucosporidium creatinivorum</name>
    <dbReference type="NCBI Taxonomy" id="106004"/>
    <lineage>
        <taxon>Eukaryota</taxon>
        <taxon>Fungi</taxon>
        <taxon>Dikarya</taxon>
        <taxon>Basidiomycota</taxon>
        <taxon>Pucciniomycotina</taxon>
        <taxon>Microbotryomycetes</taxon>
        <taxon>Leucosporidiales</taxon>
        <taxon>Leucosporidium</taxon>
    </lineage>
</organism>
<keyword evidence="2" id="KW-0819">tRNA processing</keyword>
<dbReference type="Pfam" id="PF01416">
    <property type="entry name" value="PseudoU_synth_1"/>
    <property type="match status" value="1"/>
</dbReference>
<evidence type="ECO:0000256" key="4">
    <source>
        <dbReference type="SAM" id="Coils"/>
    </source>
</evidence>
<dbReference type="GO" id="GO:0005737">
    <property type="term" value="C:cytoplasm"/>
    <property type="evidence" value="ECO:0007669"/>
    <property type="project" value="TreeGrafter"/>
</dbReference>
<dbReference type="InterPro" id="IPR001406">
    <property type="entry name" value="PsdUridine_synth_TruA"/>
</dbReference>
<gene>
    <name evidence="7" type="ORF">BCR35DRAFT_306696</name>
</gene>
<dbReference type="OrthoDB" id="25767at2759"/>